<dbReference type="PROSITE" id="PS50887">
    <property type="entry name" value="GGDEF"/>
    <property type="match status" value="1"/>
</dbReference>
<dbReference type="Pfam" id="PF01627">
    <property type="entry name" value="Hpt"/>
    <property type="match status" value="1"/>
</dbReference>
<dbReference type="InterPro" id="IPR011006">
    <property type="entry name" value="CheY-like_superfamily"/>
</dbReference>
<dbReference type="Proteomes" id="UP001172778">
    <property type="component" value="Unassembled WGS sequence"/>
</dbReference>
<dbReference type="SUPFAM" id="SSF55073">
    <property type="entry name" value="Nucleotide cyclase"/>
    <property type="match status" value="1"/>
</dbReference>
<feature type="domain" description="Response regulatory" evidence="6">
    <location>
        <begin position="131"/>
        <end position="243"/>
    </location>
</feature>
<accession>A0ABT7E0X7</accession>
<dbReference type="GO" id="GO:0052621">
    <property type="term" value="F:diguanylate cyclase activity"/>
    <property type="evidence" value="ECO:0007669"/>
    <property type="project" value="UniProtKB-EC"/>
</dbReference>
<dbReference type="InterPro" id="IPR000160">
    <property type="entry name" value="GGDEF_dom"/>
</dbReference>
<organism evidence="9 10">
    <name type="scientific">Parachitinimonas caeni</name>
    <dbReference type="NCBI Taxonomy" id="3031301"/>
    <lineage>
        <taxon>Bacteria</taxon>
        <taxon>Pseudomonadati</taxon>
        <taxon>Pseudomonadota</taxon>
        <taxon>Betaproteobacteria</taxon>
        <taxon>Neisseriales</taxon>
        <taxon>Chitinibacteraceae</taxon>
        <taxon>Parachitinimonas</taxon>
    </lineage>
</organism>
<dbReference type="InterPro" id="IPR043128">
    <property type="entry name" value="Rev_trsase/Diguanyl_cyclase"/>
</dbReference>
<feature type="domain" description="HPt" evidence="8">
    <location>
        <begin position="7"/>
        <end position="114"/>
    </location>
</feature>
<dbReference type="SUPFAM" id="SSF52172">
    <property type="entry name" value="CheY-like"/>
    <property type="match status" value="2"/>
</dbReference>
<sequence length="543" mass="59526">MPIPPDFEAQMQLLRDAYARELPTKLDDLEALLQAAAGSADAESLAPVQKAAHSLAGSGATFGFAHITQHAREIEYLIADLRKQAVVITPAVLVDLTQRIGSLRGNEAPPASAAVAPVAVVESLSSVPQPLIYLMERDVAHAEEVSRQLGYYGYQVACLPADTNLAALEPASHARALIIDTELLPRSEDFLNSPRPQCVLPTFFISASDDMQARLQAVRACGQGFFVKPLDMSAVATALDLLKAADPPTPQRILIVEDSKAMADYIGRILQDAGFDTRVLTQPLQVLGVLAEFSPDLILVDMYMPECSGVELAAVVRQQDAFVSVPIVFLSGEQSTERQLEAMATGADDFLTKPFLPEQVVAAVKLRVERHQVIRRYIERDGLTGLLNHTRFTERLDIEVMRSHRTKRPIALAIIDLDHFKRVNDTYGHVAGDHVLRSLSRMLSRRLRQTDIAGRLGGEEFGVILTETDAQHARKVLETLRLDFSRIQHLSGGQPFYCTFSCGLADLSQRQTAPALLEAADLALYEAKRAGRDRVLVFGNKPA</sequence>
<feature type="modified residue" description="4-aspartylphosphate" evidence="5">
    <location>
        <position position="301"/>
    </location>
</feature>
<gene>
    <name evidence="9" type="ORF">PZA18_18160</name>
</gene>
<evidence type="ECO:0000256" key="4">
    <source>
        <dbReference type="PROSITE-ProRule" id="PRU00110"/>
    </source>
</evidence>
<feature type="domain" description="Response regulatory" evidence="6">
    <location>
        <begin position="252"/>
        <end position="368"/>
    </location>
</feature>
<dbReference type="Gene3D" id="3.30.70.270">
    <property type="match status" value="1"/>
</dbReference>
<dbReference type="InterPro" id="IPR001789">
    <property type="entry name" value="Sig_transdc_resp-reg_receiver"/>
</dbReference>
<dbReference type="PROSITE" id="PS50110">
    <property type="entry name" value="RESPONSE_REGULATORY"/>
    <property type="match status" value="2"/>
</dbReference>
<evidence type="ECO:0000256" key="1">
    <source>
        <dbReference type="ARBA" id="ARBA00012528"/>
    </source>
</evidence>
<feature type="domain" description="GGDEF" evidence="7">
    <location>
        <begin position="408"/>
        <end position="540"/>
    </location>
</feature>
<protein>
    <recommendedName>
        <fullName evidence="1">diguanylate cyclase</fullName>
        <ecNumber evidence="1">2.7.7.65</ecNumber>
    </recommendedName>
</protein>
<keyword evidence="2" id="KW-0902">Two-component regulatory system</keyword>
<dbReference type="SUPFAM" id="SSF47226">
    <property type="entry name" value="Histidine-containing phosphotransfer domain, HPT domain"/>
    <property type="match status" value="1"/>
</dbReference>
<dbReference type="CDD" id="cd00156">
    <property type="entry name" value="REC"/>
    <property type="match status" value="1"/>
</dbReference>
<evidence type="ECO:0000256" key="2">
    <source>
        <dbReference type="ARBA" id="ARBA00023012"/>
    </source>
</evidence>
<proteinExistence type="predicted"/>
<evidence type="ECO:0000256" key="5">
    <source>
        <dbReference type="PROSITE-ProRule" id="PRU00169"/>
    </source>
</evidence>
<evidence type="ECO:0000259" key="6">
    <source>
        <dbReference type="PROSITE" id="PS50110"/>
    </source>
</evidence>
<evidence type="ECO:0000313" key="9">
    <source>
        <dbReference type="EMBL" id="MDK2125974.1"/>
    </source>
</evidence>
<dbReference type="SMART" id="SM00267">
    <property type="entry name" value="GGDEF"/>
    <property type="match status" value="1"/>
</dbReference>
<dbReference type="PANTHER" id="PTHR45138:SF9">
    <property type="entry name" value="DIGUANYLATE CYCLASE DGCM-RELATED"/>
    <property type="match status" value="1"/>
</dbReference>
<feature type="modified residue" description="4-aspartylphosphate" evidence="5">
    <location>
        <position position="180"/>
    </location>
</feature>
<name>A0ABT7E0X7_9NEIS</name>
<dbReference type="SMART" id="SM00448">
    <property type="entry name" value="REC"/>
    <property type="match status" value="1"/>
</dbReference>
<dbReference type="RefSeq" id="WP_284102289.1">
    <property type="nucleotide sequence ID" value="NZ_JARRAF010000028.1"/>
</dbReference>
<dbReference type="NCBIfam" id="TIGR00254">
    <property type="entry name" value="GGDEF"/>
    <property type="match status" value="1"/>
</dbReference>
<dbReference type="InterPro" id="IPR029787">
    <property type="entry name" value="Nucleotide_cyclase"/>
</dbReference>
<evidence type="ECO:0000313" key="10">
    <source>
        <dbReference type="Proteomes" id="UP001172778"/>
    </source>
</evidence>
<dbReference type="Pfam" id="PF00072">
    <property type="entry name" value="Response_reg"/>
    <property type="match status" value="1"/>
</dbReference>
<dbReference type="CDD" id="cd01949">
    <property type="entry name" value="GGDEF"/>
    <property type="match status" value="1"/>
</dbReference>
<keyword evidence="10" id="KW-1185">Reference proteome</keyword>
<dbReference type="EC" id="2.7.7.65" evidence="1"/>
<dbReference type="Pfam" id="PF00990">
    <property type="entry name" value="GGDEF"/>
    <property type="match status" value="1"/>
</dbReference>
<evidence type="ECO:0000256" key="3">
    <source>
        <dbReference type="ARBA" id="ARBA00034247"/>
    </source>
</evidence>
<dbReference type="Gene3D" id="3.40.50.2300">
    <property type="match status" value="2"/>
</dbReference>
<dbReference type="InterPro" id="IPR050469">
    <property type="entry name" value="Diguanylate_Cyclase"/>
</dbReference>
<keyword evidence="9" id="KW-0548">Nucleotidyltransferase</keyword>
<keyword evidence="9" id="KW-0808">Transferase</keyword>
<dbReference type="Gene3D" id="1.20.120.160">
    <property type="entry name" value="HPT domain"/>
    <property type="match status" value="1"/>
</dbReference>
<comment type="caution">
    <text evidence="9">The sequence shown here is derived from an EMBL/GenBank/DDBJ whole genome shotgun (WGS) entry which is preliminary data.</text>
</comment>
<evidence type="ECO:0000259" key="7">
    <source>
        <dbReference type="PROSITE" id="PS50887"/>
    </source>
</evidence>
<dbReference type="InterPro" id="IPR008207">
    <property type="entry name" value="Sig_transdc_His_kin_Hpt_dom"/>
</dbReference>
<dbReference type="InterPro" id="IPR036641">
    <property type="entry name" value="HPT_dom_sf"/>
</dbReference>
<feature type="modified residue" description="Phosphohistidine" evidence="4">
    <location>
        <position position="53"/>
    </location>
</feature>
<evidence type="ECO:0000259" key="8">
    <source>
        <dbReference type="PROSITE" id="PS50894"/>
    </source>
</evidence>
<reference evidence="9" key="1">
    <citation type="submission" date="2023-03" db="EMBL/GenBank/DDBJ databases">
        <title>Chitinimonas shenzhenensis gen. nov., sp. nov., a novel member of family Burkholderiaceae isolated from activated sludge collected in Shen Zhen, China.</title>
        <authorList>
            <person name="Wang X."/>
        </authorList>
    </citation>
    <scope>NUCLEOTIDE SEQUENCE</scope>
    <source>
        <strain evidence="9">DQS-5</strain>
    </source>
</reference>
<dbReference type="PANTHER" id="PTHR45138">
    <property type="entry name" value="REGULATORY COMPONENTS OF SENSORY TRANSDUCTION SYSTEM"/>
    <property type="match status" value="1"/>
</dbReference>
<dbReference type="EMBL" id="JARRAF010000028">
    <property type="protein sequence ID" value="MDK2125974.1"/>
    <property type="molecule type" value="Genomic_DNA"/>
</dbReference>
<keyword evidence="5" id="KW-0597">Phosphoprotein</keyword>
<dbReference type="PROSITE" id="PS50894">
    <property type="entry name" value="HPT"/>
    <property type="match status" value="1"/>
</dbReference>
<comment type="catalytic activity">
    <reaction evidence="3">
        <text>2 GTP = 3',3'-c-di-GMP + 2 diphosphate</text>
        <dbReference type="Rhea" id="RHEA:24898"/>
        <dbReference type="ChEBI" id="CHEBI:33019"/>
        <dbReference type="ChEBI" id="CHEBI:37565"/>
        <dbReference type="ChEBI" id="CHEBI:58805"/>
        <dbReference type="EC" id="2.7.7.65"/>
    </reaction>
</comment>